<organism evidence="2 3">
    <name type="scientific">Lobosporangium transversale</name>
    <dbReference type="NCBI Taxonomy" id="64571"/>
    <lineage>
        <taxon>Eukaryota</taxon>
        <taxon>Fungi</taxon>
        <taxon>Fungi incertae sedis</taxon>
        <taxon>Mucoromycota</taxon>
        <taxon>Mortierellomycotina</taxon>
        <taxon>Mortierellomycetes</taxon>
        <taxon>Mortierellales</taxon>
        <taxon>Mortierellaceae</taxon>
        <taxon>Lobosporangium</taxon>
    </lineage>
</organism>
<sequence length="374" mass="42854">MDILLNVVTSSPGAKYAALVLSYMAVVRYFRYKRINAALKKYPDPTIPLRNFEVAKEVAAIVDEFDFPYMNIVSLEFALYKTYAIPTISKILAATKQFENNVLKRADDTSLMLLELTEPYARNLRRCMLEGKEDPNEILNDEKRYEISMTKLNFLHGRYNIKQEDFLYTLGLFIEEPPSFIAQFEWRPLTELEKNAIFAIWAHHGKRMGIKNIPETKEDFKAWCDEYERQNSVYAPTNAKIAGVTTDLLLSLAPKFMHPFGRHAVSALLTPRLRAAFKVAPPPLGVTTLIRATLKARALFVRYFMLPRRLPHVRTGVRANSEGKYVPAHNKYEPVYPNGYKVEDLGPEKFIGKCPFPTHLVPSQEPATPLYVLD</sequence>
<evidence type="ECO:0000259" key="1">
    <source>
        <dbReference type="Pfam" id="PF09995"/>
    </source>
</evidence>
<protein>
    <recommendedName>
        <fullName evidence="1">ER-bound oxygenase mpaB/mpaB'/Rubber oxygenase catalytic domain-containing protein</fullName>
    </recommendedName>
</protein>
<dbReference type="Proteomes" id="UP000193648">
    <property type="component" value="Unassembled WGS sequence"/>
</dbReference>
<dbReference type="Pfam" id="PF09995">
    <property type="entry name" value="MPAB_Lcp_cat"/>
    <property type="match status" value="1"/>
</dbReference>
<accession>A0A1Y2G6G9</accession>
<evidence type="ECO:0000313" key="2">
    <source>
        <dbReference type="EMBL" id="ORY94314.1"/>
    </source>
</evidence>
<feature type="domain" description="ER-bound oxygenase mpaB/mpaB'/Rubber oxygenase catalytic" evidence="1">
    <location>
        <begin position="161"/>
        <end position="283"/>
    </location>
</feature>
<keyword evidence="3" id="KW-1185">Reference proteome</keyword>
<name>A0A1Y2G6G9_9FUNG</name>
<dbReference type="AlphaFoldDB" id="A0A1Y2G6G9"/>
<evidence type="ECO:0000313" key="3">
    <source>
        <dbReference type="Proteomes" id="UP000193648"/>
    </source>
</evidence>
<dbReference type="PANTHER" id="PTHR36124:SF1">
    <property type="entry name" value="ER-BOUND OXYGENASE MPAB_MPAB'_RUBBER OXYGENASE CATALYTIC DOMAIN-CONTAINING PROTEIN"/>
    <property type="match status" value="1"/>
</dbReference>
<proteinExistence type="predicted"/>
<comment type="caution">
    <text evidence="2">The sequence shown here is derived from an EMBL/GenBank/DDBJ whole genome shotgun (WGS) entry which is preliminary data.</text>
</comment>
<dbReference type="InParanoid" id="A0A1Y2G6G9"/>
<dbReference type="InterPro" id="IPR046366">
    <property type="entry name" value="MPAB"/>
</dbReference>
<dbReference type="OrthoDB" id="545169at2759"/>
<gene>
    <name evidence="2" type="ORF">BCR41DRAFT_365389</name>
</gene>
<dbReference type="EMBL" id="MCFF01000089">
    <property type="protein sequence ID" value="ORY94314.1"/>
    <property type="molecule type" value="Genomic_DNA"/>
</dbReference>
<dbReference type="GO" id="GO:0016491">
    <property type="term" value="F:oxidoreductase activity"/>
    <property type="evidence" value="ECO:0007669"/>
    <property type="project" value="InterPro"/>
</dbReference>
<reference evidence="2 3" key="1">
    <citation type="submission" date="2016-07" db="EMBL/GenBank/DDBJ databases">
        <title>Pervasive Adenine N6-methylation of Active Genes in Fungi.</title>
        <authorList>
            <consortium name="DOE Joint Genome Institute"/>
            <person name="Mondo S.J."/>
            <person name="Dannebaum R.O."/>
            <person name="Kuo R.C."/>
            <person name="Labutti K."/>
            <person name="Haridas S."/>
            <person name="Kuo A."/>
            <person name="Salamov A."/>
            <person name="Ahrendt S.R."/>
            <person name="Lipzen A."/>
            <person name="Sullivan W."/>
            <person name="Andreopoulos W.B."/>
            <person name="Clum A."/>
            <person name="Lindquist E."/>
            <person name="Daum C."/>
            <person name="Ramamoorthy G.K."/>
            <person name="Gryganskyi A."/>
            <person name="Culley D."/>
            <person name="Magnuson J.K."/>
            <person name="James T.Y."/>
            <person name="O'Malley M.A."/>
            <person name="Stajich J.E."/>
            <person name="Spatafora J.W."/>
            <person name="Visel A."/>
            <person name="Grigoriev I.V."/>
        </authorList>
    </citation>
    <scope>NUCLEOTIDE SEQUENCE [LARGE SCALE GENOMIC DNA]</scope>
    <source>
        <strain evidence="2 3">NRRL 3116</strain>
    </source>
</reference>
<dbReference type="PANTHER" id="PTHR36124">
    <property type="match status" value="1"/>
</dbReference>
<dbReference type="STRING" id="64571.A0A1Y2G6G9"/>
<dbReference type="GeneID" id="33567997"/>
<dbReference type="RefSeq" id="XP_021875257.1">
    <property type="nucleotide sequence ID" value="XM_022026154.1"/>
</dbReference>
<dbReference type="InterPro" id="IPR018713">
    <property type="entry name" value="MPAB/Lcp_cat_dom"/>
</dbReference>